<keyword evidence="7" id="KW-0704">Schiff base</keyword>
<dbReference type="NCBIfam" id="TIGR01182">
    <property type="entry name" value="eda"/>
    <property type="match status" value="1"/>
</dbReference>
<dbReference type="FunCoup" id="A0A1B1AHS5">
    <property type="interactions" value="241"/>
</dbReference>
<keyword evidence="6 9" id="KW-0456">Lyase</keyword>
<dbReference type="CDD" id="cd00452">
    <property type="entry name" value="KDPG_aldolase"/>
    <property type="match status" value="1"/>
</dbReference>
<dbReference type="KEGG" id="cbot:ATE48_09325"/>
<dbReference type="PROSITE" id="PS00160">
    <property type="entry name" value="ALDOLASE_KDPG_KHG_2"/>
    <property type="match status" value="1"/>
</dbReference>
<dbReference type="InterPro" id="IPR013785">
    <property type="entry name" value="Aldolase_TIM"/>
</dbReference>
<dbReference type="Pfam" id="PF01081">
    <property type="entry name" value="Aldolase"/>
    <property type="match status" value="1"/>
</dbReference>
<comment type="subunit">
    <text evidence="4">Homotrimer.</text>
</comment>
<dbReference type="RefSeq" id="WP_066770534.1">
    <property type="nucleotide sequence ID" value="NZ_CP013244.1"/>
</dbReference>
<dbReference type="STRING" id="1759059.ATE48_09325"/>
<dbReference type="Gene3D" id="3.20.20.70">
    <property type="entry name" value="Aldolase class I"/>
    <property type="match status" value="1"/>
</dbReference>
<evidence type="ECO:0000256" key="4">
    <source>
        <dbReference type="ARBA" id="ARBA00011233"/>
    </source>
</evidence>
<protein>
    <recommendedName>
        <fullName evidence="5">2-dehydro-3-deoxy-phosphogluconate aldolase</fullName>
        <ecNumber evidence="5">4.1.2.14</ecNumber>
    </recommendedName>
</protein>
<dbReference type="PANTHER" id="PTHR30246:SF1">
    <property type="entry name" value="2-DEHYDRO-3-DEOXY-6-PHOSPHOGALACTONATE ALDOLASE-RELATED"/>
    <property type="match status" value="1"/>
</dbReference>
<evidence type="ECO:0000256" key="7">
    <source>
        <dbReference type="ARBA" id="ARBA00023270"/>
    </source>
</evidence>
<dbReference type="InterPro" id="IPR000887">
    <property type="entry name" value="Aldlse_KDPG_KHG"/>
</dbReference>
<dbReference type="InParanoid" id="A0A1B1AHS5"/>
<comment type="catalytic activity">
    <reaction evidence="1">
        <text>2-dehydro-3-deoxy-6-phospho-D-gluconate = D-glyceraldehyde 3-phosphate + pyruvate</text>
        <dbReference type="Rhea" id="RHEA:17089"/>
        <dbReference type="ChEBI" id="CHEBI:15361"/>
        <dbReference type="ChEBI" id="CHEBI:57569"/>
        <dbReference type="ChEBI" id="CHEBI:59776"/>
        <dbReference type="EC" id="4.1.2.14"/>
    </reaction>
</comment>
<reference evidence="9 10" key="1">
    <citation type="submission" date="2015-11" db="EMBL/GenBank/DDBJ databases">
        <title>Whole-Genome Sequence of Candidatus Oderbacter manganicum from the National Park Lower Oder Valley, Germany.</title>
        <authorList>
            <person name="Braun B."/>
            <person name="Liere K."/>
            <person name="Szewzyk U."/>
        </authorList>
    </citation>
    <scope>NUCLEOTIDE SEQUENCE [LARGE SCALE GENOMIC DNA]</scope>
    <source>
        <strain evidence="9 10">OTSz_A_272</strain>
    </source>
</reference>
<dbReference type="NCBIfam" id="NF004325">
    <property type="entry name" value="PRK05718.1"/>
    <property type="match status" value="1"/>
</dbReference>
<keyword evidence="10" id="KW-1185">Reference proteome</keyword>
<dbReference type="OrthoDB" id="9805177at2"/>
<evidence type="ECO:0000256" key="2">
    <source>
        <dbReference type="ARBA" id="ARBA00004736"/>
    </source>
</evidence>
<gene>
    <name evidence="9" type="ORF">ATE48_09325</name>
</gene>
<dbReference type="GO" id="GO:0008675">
    <property type="term" value="F:2-dehydro-3-deoxy-phosphogluconate aldolase activity"/>
    <property type="evidence" value="ECO:0007669"/>
    <property type="project" value="UniProtKB-EC"/>
</dbReference>
<sequence>MTQPQDASAVLSISPVIPVVTIDSAADAVPLARVLLASGVRTIEITLRTPVALDAIRAIASEAPEMVVGAGTVLTEADLHAAIEAGAQYALSPGGTPKLMKAARKAAIPFVPGISTSSEIMRGLELGYTCFKFFPAEQLGGVAALKAIGAPLAAAKFCPTGSITPAKAPDYLALTNVLCVGGSWIAPSDKIKAGDWASIENAAKQAMTLKPVA</sequence>
<comment type="pathway">
    <text evidence="2">Carbohydrate acid metabolism; 2-dehydro-3-deoxy-D-gluconate degradation; D-glyceraldehyde 3-phosphate and pyruvate from 2-dehydro-3-deoxy-D-gluconate: step 2/2.</text>
</comment>
<evidence type="ECO:0000256" key="5">
    <source>
        <dbReference type="ARBA" id="ARBA00013063"/>
    </source>
</evidence>
<dbReference type="Proteomes" id="UP000092498">
    <property type="component" value="Chromosome"/>
</dbReference>
<dbReference type="PROSITE" id="PS00159">
    <property type="entry name" value="ALDOLASE_KDPG_KHG_1"/>
    <property type="match status" value="1"/>
</dbReference>
<evidence type="ECO:0000313" key="10">
    <source>
        <dbReference type="Proteomes" id="UP000092498"/>
    </source>
</evidence>
<organism evidence="9 10">
    <name type="scientific">Candidatus Viadribacter manganicus</name>
    <dbReference type="NCBI Taxonomy" id="1759059"/>
    <lineage>
        <taxon>Bacteria</taxon>
        <taxon>Pseudomonadati</taxon>
        <taxon>Pseudomonadota</taxon>
        <taxon>Alphaproteobacteria</taxon>
        <taxon>Hyphomonadales</taxon>
        <taxon>Hyphomonadaceae</taxon>
        <taxon>Candidatus Viadribacter</taxon>
    </lineage>
</organism>
<evidence type="ECO:0000256" key="3">
    <source>
        <dbReference type="ARBA" id="ARBA00006906"/>
    </source>
</evidence>
<evidence type="ECO:0000256" key="1">
    <source>
        <dbReference type="ARBA" id="ARBA00000654"/>
    </source>
</evidence>
<accession>A0A1B1AHS5</accession>
<dbReference type="AlphaFoldDB" id="A0A1B1AHS5"/>
<dbReference type="InterPro" id="IPR031338">
    <property type="entry name" value="KDPG/KHG_AS_2"/>
</dbReference>
<evidence type="ECO:0000256" key="6">
    <source>
        <dbReference type="ARBA" id="ARBA00023239"/>
    </source>
</evidence>
<dbReference type="SUPFAM" id="SSF51569">
    <property type="entry name" value="Aldolase"/>
    <property type="match status" value="1"/>
</dbReference>
<proteinExistence type="inferred from homology"/>
<comment type="similarity">
    <text evidence="3">Belongs to the KHG/KDPG aldolase family.</text>
</comment>
<dbReference type="InterPro" id="IPR031337">
    <property type="entry name" value="KDPG/KHG_AS_1"/>
</dbReference>
<evidence type="ECO:0000313" key="9">
    <source>
        <dbReference type="EMBL" id="ANP46107.1"/>
    </source>
</evidence>
<keyword evidence="8" id="KW-0119">Carbohydrate metabolism</keyword>
<dbReference type="EC" id="4.1.2.14" evidence="5"/>
<name>A0A1B1AHS5_9PROT</name>
<evidence type="ECO:0000256" key="8">
    <source>
        <dbReference type="ARBA" id="ARBA00023277"/>
    </source>
</evidence>
<dbReference type="EMBL" id="CP013244">
    <property type="protein sequence ID" value="ANP46107.1"/>
    <property type="molecule type" value="Genomic_DNA"/>
</dbReference>
<dbReference type="PANTHER" id="PTHR30246">
    <property type="entry name" value="2-KETO-3-DEOXY-6-PHOSPHOGLUCONATE ALDOLASE"/>
    <property type="match status" value="1"/>
</dbReference>